<dbReference type="PROSITE" id="PS50077">
    <property type="entry name" value="HEAT_REPEAT"/>
    <property type="match status" value="1"/>
</dbReference>
<dbReference type="GO" id="GO:0030686">
    <property type="term" value="C:90S preribosome"/>
    <property type="evidence" value="ECO:0007669"/>
    <property type="project" value="TreeGrafter"/>
</dbReference>
<dbReference type="PANTHER" id="PTHR13457:SF1">
    <property type="entry name" value="HEAT REPEAT-CONTAINING PROTEIN 1"/>
    <property type="match status" value="1"/>
</dbReference>
<accession>A0A8H3IW76</accession>
<dbReference type="Proteomes" id="UP000664203">
    <property type="component" value="Unassembled WGS sequence"/>
</dbReference>
<evidence type="ECO:0000256" key="10">
    <source>
        <dbReference type="PROSITE-ProRule" id="PRU00103"/>
    </source>
</evidence>
<dbReference type="SMART" id="SM01036">
    <property type="entry name" value="BP28CT"/>
    <property type="match status" value="1"/>
</dbReference>
<evidence type="ECO:0000256" key="11">
    <source>
        <dbReference type="RuleBase" id="RU367065"/>
    </source>
</evidence>
<keyword evidence="14" id="KW-1185">Reference proteome</keyword>
<name>A0A8H3IW76_9LECA</name>
<organism evidence="13 14">
    <name type="scientific">Alectoria fallacina</name>
    <dbReference type="NCBI Taxonomy" id="1903189"/>
    <lineage>
        <taxon>Eukaryota</taxon>
        <taxon>Fungi</taxon>
        <taxon>Dikarya</taxon>
        <taxon>Ascomycota</taxon>
        <taxon>Pezizomycotina</taxon>
        <taxon>Lecanoromycetes</taxon>
        <taxon>OSLEUM clade</taxon>
        <taxon>Lecanoromycetidae</taxon>
        <taxon>Lecanorales</taxon>
        <taxon>Lecanorineae</taxon>
        <taxon>Parmeliaceae</taxon>
        <taxon>Alectoria</taxon>
    </lineage>
</organism>
<evidence type="ECO:0000313" key="14">
    <source>
        <dbReference type="Proteomes" id="UP000664203"/>
    </source>
</evidence>
<feature type="repeat" description="HEAT" evidence="10">
    <location>
        <begin position="588"/>
        <end position="626"/>
    </location>
</feature>
<dbReference type="GO" id="GO:0030515">
    <property type="term" value="F:snoRNA binding"/>
    <property type="evidence" value="ECO:0007669"/>
    <property type="project" value="TreeGrafter"/>
</dbReference>
<proteinExistence type="inferred from homology"/>
<comment type="subunit">
    <text evidence="3 11">Component of the ribosomal small subunit (SSU) processome.</text>
</comment>
<evidence type="ECO:0000256" key="3">
    <source>
        <dbReference type="ARBA" id="ARBA00011399"/>
    </source>
</evidence>
<dbReference type="EMBL" id="CAJPDR010000267">
    <property type="protein sequence ID" value="CAF9929349.1"/>
    <property type="molecule type" value="Genomic_DNA"/>
</dbReference>
<evidence type="ECO:0000256" key="2">
    <source>
        <dbReference type="ARBA" id="ARBA00010559"/>
    </source>
</evidence>
<evidence type="ECO:0000256" key="7">
    <source>
        <dbReference type="ARBA" id="ARBA00023242"/>
    </source>
</evidence>
<sequence length="1796" mass="199752">MATALVSQLAQIRAYSTNPLDLKAQKKAHSRSLLYEPGVAATQDFDSLYQICYEGFQELCRLDSRFTGFAKNLFSEQSKQEDRTQMTAAQNQQLDVVLEEFLHLVSSRLLLKPALKAVEWLIRRFRVHQNNTLCLVFAILPFHTTPIFPTMLSLISENISPTLRFLRPYVQSLANPPRHAIVHAASINLQFLTAMSAYVFQSGRLGLDHPALVSLWASVATEAVAAMLDRGRSARREAQKQNQEDIVLFLLPIIDDGLSVDNMPDLRVGCYMLLIILASKADLDDEVLSLMMEAVTSEWSQTSHAGMICLGVLAEQKRTAGLPRKAFRAVIALEHLDDDLTTLNKHYKIDKLVLGVALGIVSGLRKTRDTSGLRLLKTLVEANLMGHASTKAVVKSINTEAQTTAPYLNPIFDVRGSLEDHVFRLCDTKNLGTVIHRSIEESDSDMGSLENRLHRVIHNKGSTPEQLTEDVDMEDADEQMTTDKFEALTGRIPNRTAYEISFLSHSDSYVYGSLAHAFLSIYTSTINLERFSDLPVLRKSLGMTEPLYLSFFVRIWCGHVPAKARTAAVRTVVEYIRKETLATDVQILLPYILYALADTSPSVRRAAADLVLVLAAAYGKLADKGDKNTNQSILGQQQIYGQGGETQAVTWLSSKEAGRIITDLMVPGLEECMLDESHVFQLLSDNLNGPKHSKGSNTTQKGLKTSLRLALFSNLCSHVVNTPLYAVKFRLLRVLNQVPKVGSTSRTKLLLPLLSNTMKQGQLEFERICDKEHLISSQLLDSMASIITPSDREGIQTLKCIIGPLNNPNFPNLRASALYRLHVIWTSINIDLQFLLAKALFESAVGNVEAGANDNQEAEAMETLRTLPLSTAILQFFTENSPSISSTFQDKVPVSKRRRISHCHSDEIGALDGRNLAFAIRQITFVLELVGDAKTERHPELLGGLFQIMCDLQHFQSRSVTAIGYLQVLAIEGMLAIVKRADAPTGLKIDHASVRSDVLIDCIRTTTNPQVRNSALLLVSALAKVTPELILHSIMPIFTFMGANVLRQQDDFSAYVVKQTMESVIPRLVQSLHKRKDGPLMSVSELLLSFAAAYEHISPQRRLDLFVSLVDKVGPNDYLFALLTILLDKFPSDRSVVQFAVDLSSRYDVKTRLLMVKQYLDLILDARKPKPTFSKSLLQLDDVDGAISNLLPLARAILSDANLVSKVFRRSCDGGEDAANIRALFANILEDTFILSEHYKRNETLNVLCMQLLDASLGLLPISELIESLLSVFARTEDNIRQQVLRSVGHRLNDNKLDLKASQAACLAFLPNLESIIEESSDVSLKHTAVVCMDRIAELFGKKDVAAIIASARIVAGDKCLRASESSLRTISMLCLATMIEVSSDGFISILPLALPEVMDSLSTSIGEDTEDGALHNAVYSFLGALILYVPWMVIGADLDLVMKLSFESANAEIGEYCDQIRIEALRLVPKNVEAKECLATLDRTWTIAIMEGPRAVREHLEILRLAIDRYPKSMIVQHSETLGGLFLKMFDLRRIQLSPLIGYSYDIAEIGVVEDTINESAISMIYKLNDTTFRPMFSRMLEWTTFLTSKKDMKATIHRQTTWYTFLLKFFGTLKSIVTSYATFIIDDAAEILEGCPLNDEDSLLLWRQVILTLQRTFEHDQDDFYQSPSHFAPISAALLGQLGNAHKIPLLPELIPAITELAVATDSSTHHKEMNAVILKCMRSDIAAVRLAAVQSERSLTERLGEEWLALLPEMLPFISEALEDGDEAVEHEVQSWVVGIEGILGESLNPMLQ</sequence>
<dbReference type="GO" id="GO:0045943">
    <property type="term" value="P:positive regulation of transcription by RNA polymerase I"/>
    <property type="evidence" value="ECO:0007669"/>
    <property type="project" value="TreeGrafter"/>
</dbReference>
<evidence type="ECO:0000259" key="12">
    <source>
        <dbReference type="SMART" id="SM01036"/>
    </source>
</evidence>
<evidence type="ECO:0000256" key="4">
    <source>
        <dbReference type="ARBA" id="ARBA00015399"/>
    </source>
</evidence>
<keyword evidence="5 11" id="KW-0690">Ribosome biogenesis</keyword>
<evidence type="ECO:0000256" key="9">
    <source>
        <dbReference type="ARBA" id="ARBA00025076"/>
    </source>
</evidence>
<protein>
    <recommendedName>
        <fullName evidence="4 11">U3 small nucleolar RNA-associated protein 10</fullName>
    </recommendedName>
</protein>
<comment type="function">
    <text evidence="9">Involved in nucleolar processing of pre-18S ribosomal RNA. Involved in ribosome biosynthesis.</text>
</comment>
<dbReference type="OrthoDB" id="31183at2759"/>
<dbReference type="SUPFAM" id="SSF48371">
    <property type="entry name" value="ARM repeat"/>
    <property type="match status" value="2"/>
</dbReference>
<dbReference type="GO" id="GO:0000462">
    <property type="term" value="P:maturation of SSU-rRNA from tricistronic rRNA transcript (SSU-rRNA, 5.8S rRNA, LSU-rRNA)"/>
    <property type="evidence" value="ECO:0007669"/>
    <property type="project" value="TreeGrafter"/>
</dbReference>
<dbReference type="PANTHER" id="PTHR13457">
    <property type="entry name" value="BAP28"/>
    <property type="match status" value="1"/>
</dbReference>
<evidence type="ECO:0000313" key="13">
    <source>
        <dbReference type="EMBL" id="CAF9929349.1"/>
    </source>
</evidence>
<dbReference type="InterPro" id="IPR012954">
    <property type="entry name" value="BP28_C_dom"/>
</dbReference>
<dbReference type="InterPro" id="IPR016024">
    <property type="entry name" value="ARM-type_fold"/>
</dbReference>
<evidence type="ECO:0000256" key="8">
    <source>
        <dbReference type="ARBA" id="ARBA00023274"/>
    </source>
</evidence>
<reference evidence="13" key="1">
    <citation type="submission" date="2021-03" db="EMBL/GenBank/DDBJ databases">
        <authorList>
            <person name="Tagirdzhanova G."/>
        </authorList>
    </citation>
    <scope>NUCLEOTIDE SEQUENCE</scope>
</reference>
<dbReference type="InterPro" id="IPR022125">
    <property type="entry name" value="U3snoRNP10_N"/>
</dbReference>
<feature type="domain" description="BP28 C-terminal" evidence="12">
    <location>
        <begin position="1513"/>
        <end position="1666"/>
    </location>
</feature>
<dbReference type="InterPro" id="IPR040191">
    <property type="entry name" value="UTP10"/>
</dbReference>
<keyword evidence="6 11" id="KW-0698">rRNA processing</keyword>
<evidence type="ECO:0000256" key="6">
    <source>
        <dbReference type="ARBA" id="ARBA00022552"/>
    </source>
</evidence>
<keyword evidence="8 11" id="KW-0687">Ribonucleoprotein</keyword>
<keyword evidence="7 11" id="KW-0539">Nucleus</keyword>
<evidence type="ECO:0000256" key="5">
    <source>
        <dbReference type="ARBA" id="ARBA00022517"/>
    </source>
</evidence>
<dbReference type="Pfam" id="PF12397">
    <property type="entry name" value="U3snoRNP10"/>
    <property type="match status" value="1"/>
</dbReference>
<gene>
    <name evidence="13" type="primary">UTP10</name>
    <name evidence="13" type="ORF">ALECFALPRED_004301</name>
</gene>
<dbReference type="InterPro" id="IPR021133">
    <property type="entry name" value="HEAT_type_2"/>
</dbReference>
<evidence type="ECO:0000256" key="1">
    <source>
        <dbReference type="ARBA" id="ARBA00004604"/>
    </source>
</evidence>
<dbReference type="GO" id="GO:0034455">
    <property type="term" value="C:t-UTP complex"/>
    <property type="evidence" value="ECO:0007669"/>
    <property type="project" value="TreeGrafter"/>
</dbReference>
<comment type="caution">
    <text evidence="13">The sequence shown here is derived from an EMBL/GenBank/DDBJ whole genome shotgun (WGS) entry which is preliminary data.</text>
</comment>
<comment type="similarity">
    <text evidence="2 11">Belongs to the HEATR1/UTP10 family.</text>
</comment>
<comment type="subcellular location">
    <subcellularLocation>
        <location evidence="1 11">Nucleus</location>
        <location evidence="1 11">Nucleolus</location>
    </subcellularLocation>
</comment>
<dbReference type="Pfam" id="PF08146">
    <property type="entry name" value="BP28CT"/>
    <property type="match status" value="1"/>
</dbReference>
<dbReference type="GO" id="GO:0032040">
    <property type="term" value="C:small-subunit processome"/>
    <property type="evidence" value="ECO:0007669"/>
    <property type="project" value="TreeGrafter"/>
</dbReference>